<protein>
    <submittedName>
        <fullName evidence="2">Predicted protein</fullName>
    </submittedName>
</protein>
<proteinExistence type="predicted"/>
<organism evidence="3">
    <name type="scientific">Micromonas pusilla (strain CCMP1545)</name>
    <name type="common">Picoplanktonic green alga</name>
    <dbReference type="NCBI Taxonomy" id="564608"/>
    <lineage>
        <taxon>Eukaryota</taxon>
        <taxon>Viridiplantae</taxon>
        <taxon>Chlorophyta</taxon>
        <taxon>Mamiellophyceae</taxon>
        <taxon>Mamiellales</taxon>
        <taxon>Mamiellaceae</taxon>
        <taxon>Micromonas</taxon>
    </lineage>
</organism>
<keyword evidence="3" id="KW-1185">Reference proteome</keyword>
<dbReference type="GeneID" id="9690291"/>
<dbReference type="EMBL" id="GG663752">
    <property type="protein sequence ID" value="EEH51063.1"/>
    <property type="molecule type" value="Genomic_DNA"/>
</dbReference>
<dbReference type="AlphaFoldDB" id="C1NA53"/>
<dbReference type="PROSITE" id="PS50213">
    <property type="entry name" value="FAS1"/>
    <property type="match status" value="1"/>
</dbReference>
<dbReference type="Gene3D" id="2.30.180.10">
    <property type="entry name" value="FAS1 domain"/>
    <property type="match status" value="3"/>
</dbReference>
<dbReference type="InterPro" id="IPR050904">
    <property type="entry name" value="Adhesion/Biosynth-related"/>
</dbReference>
<dbReference type="Proteomes" id="UP000001876">
    <property type="component" value="Unassembled WGS sequence"/>
</dbReference>
<dbReference type="OMA" id="PAMHELM"/>
<evidence type="ECO:0000259" key="1">
    <source>
        <dbReference type="PROSITE" id="PS50213"/>
    </source>
</evidence>
<evidence type="ECO:0000313" key="3">
    <source>
        <dbReference type="Proteomes" id="UP000001876"/>
    </source>
</evidence>
<dbReference type="InterPro" id="IPR036378">
    <property type="entry name" value="FAS1_dom_sf"/>
</dbReference>
<accession>C1NA53</accession>
<reference evidence="2 3" key="1">
    <citation type="journal article" date="2009" name="Science">
        <title>Green evolution and dynamic adaptations revealed by genomes of the marine picoeukaryotes Micromonas.</title>
        <authorList>
            <person name="Worden A.Z."/>
            <person name="Lee J.H."/>
            <person name="Mock T."/>
            <person name="Rouze P."/>
            <person name="Simmons M.P."/>
            <person name="Aerts A.L."/>
            <person name="Allen A.E."/>
            <person name="Cuvelier M.L."/>
            <person name="Derelle E."/>
            <person name="Everett M.V."/>
            <person name="Foulon E."/>
            <person name="Grimwood J."/>
            <person name="Gundlach H."/>
            <person name="Henrissat B."/>
            <person name="Napoli C."/>
            <person name="McDonald S.M."/>
            <person name="Parker M.S."/>
            <person name="Rombauts S."/>
            <person name="Salamov A."/>
            <person name="Von Dassow P."/>
            <person name="Badger J.H."/>
            <person name="Coutinho P.M."/>
            <person name="Demir E."/>
            <person name="Dubchak I."/>
            <person name="Gentemann C."/>
            <person name="Eikrem W."/>
            <person name="Gready J.E."/>
            <person name="John U."/>
            <person name="Lanier W."/>
            <person name="Lindquist E.A."/>
            <person name="Lucas S."/>
            <person name="Mayer K.F."/>
            <person name="Moreau H."/>
            <person name="Not F."/>
            <person name="Otillar R."/>
            <person name="Panaud O."/>
            <person name="Pangilinan J."/>
            <person name="Paulsen I."/>
            <person name="Piegu B."/>
            <person name="Poliakov A."/>
            <person name="Robbens S."/>
            <person name="Schmutz J."/>
            <person name="Toulza E."/>
            <person name="Wyss T."/>
            <person name="Zelensky A."/>
            <person name="Zhou K."/>
            <person name="Armbrust E.V."/>
            <person name="Bhattacharya D."/>
            <person name="Goodenough U.W."/>
            <person name="Van de Peer Y."/>
            <person name="Grigoriev I.V."/>
        </authorList>
    </citation>
    <scope>NUCLEOTIDE SEQUENCE [LARGE SCALE GENOMIC DNA]</scope>
    <source>
        <strain evidence="2 3">CCMP1545</strain>
    </source>
</reference>
<dbReference type="OrthoDB" id="286301at2759"/>
<sequence length="757" mass="82026">MFEFRAFFPEFFGGFLVAFGFRLRGKCHLGTFRLPATTTHPRSRARARRAHRGASRAMRHASIVLVFVVLAHARAPRVASFEAADAGCPFEDGTGIWLDSSLNKDSDASHSFRVLHALILASRTRCPERAFYYTTARGQTLFAPTDEAFEKLFINLGRGLDEILADARLLCGIVSYHLTIPCGATNDALWRRSCGFLLTKDIIDGQPLETLFRDDALSAGLDLSGIGTASSLLFVAASQDAGSTRKLRVDGYLKRGADVIGPNVVMCSGLGFGPGLAVHVIDDVLVPAAAFYSSVESVIESYPELSITAEAFFLTRALRESFLTTPFAQVQGTSDVTAQQFPGAVIVPPLIPRGTLPSPVLPEPGMCTPGEVIDGTAMRTVFAPTNLAWKNFFRRVGLSKEQVFSDPELLLSTLQYSEVISAVGLSPIGADGILAGSRYFTWNMYPLEILQSSVQPELLFVTPLLGPSIGALNFFDLVMDITCVGNKRIVTVDGQRYAVLGRNQAVVVAPDLVACDGLVHVVDSVLITPGLTTLRQLSLRPELSLFTEIVTSPGNELLALDLDQVGNLGQIVSGIAIFAPTNAAVEGTLAYLGYTPDDILKPFIDPFIAFLIRKQIAEYHLILDLVPRGGLIPQEDFRLCLLANTDVFDTRLAYPLFAKPCNIFLGLSIIIQVGIRVQGVRSVTSKTPPGLPDPARSIFIEGRLNAGKVIVPDLVSSNGVVQVIDTMLIPPTAELGLTIMDRISRTPWLKESFNQKT</sequence>
<gene>
    <name evidence="2" type="ORF">MICPUCDRAFT_54764</name>
</gene>
<dbReference type="InterPro" id="IPR000782">
    <property type="entry name" value="FAS1_domain"/>
</dbReference>
<dbReference type="SMART" id="SM00554">
    <property type="entry name" value="FAS1"/>
    <property type="match status" value="2"/>
</dbReference>
<name>C1NA53_MICPC</name>
<evidence type="ECO:0000313" key="2">
    <source>
        <dbReference type="EMBL" id="EEH51063.1"/>
    </source>
</evidence>
<dbReference type="PANTHER" id="PTHR10900:SF77">
    <property type="entry name" value="FI19380P1"/>
    <property type="match status" value="1"/>
</dbReference>
<dbReference type="RefSeq" id="XP_003064729.1">
    <property type="nucleotide sequence ID" value="XM_003064683.1"/>
</dbReference>
<feature type="domain" description="FAS1" evidence="1">
    <location>
        <begin position="530"/>
        <end position="728"/>
    </location>
</feature>
<dbReference type="GO" id="GO:0005615">
    <property type="term" value="C:extracellular space"/>
    <property type="evidence" value="ECO:0007669"/>
    <property type="project" value="TreeGrafter"/>
</dbReference>
<dbReference type="KEGG" id="mpp:MICPUCDRAFT_54764"/>
<dbReference type="PANTHER" id="PTHR10900">
    <property type="entry name" value="PERIOSTIN-RELATED"/>
    <property type="match status" value="1"/>
</dbReference>
<dbReference type="SUPFAM" id="SSF82153">
    <property type="entry name" value="FAS1 domain"/>
    <property type="match status" value="3"/>
</dbReference>